<evidence type="ECO:0000313" key="1">
    <source>
        <dbReference type="EMBL" id="GFD19616.1"/>
    </source>
</evidence>
<proteinExistence type="predicted"/>
<feature type="non-terminal residue" evidence="1">
    <location>
        <position position="1"/>
    </location>
</feature>
<dbReference type="EMBL" id="BKCJ011315928">
    <property type="protein sequence ID" value="GFD19616.1"/>
    <property type="molecule type" value="Genomic_DNA"/>
</dbReference>
<protein>
    <submittedName>
        <fullName evidence="1">Uncharacterized protein</fullName>
    </submittedName>
</protein>
<dbReference type="AlphaFoldDB" id="A0A699UE33"/>
<name>A0A699UE33_TANCI</name>
<gene>
    <name evidence="1" type="ORF">Tci_891585</name>
</gene>
<accession>A0A699UE33</accession>
<organism evidence="1">
    <name type="scientific">Tanacetum cinerariifolium</name>
    <name type="common">Dalmatian daisy</name>
    <name type="synonym">Chrysanthemum cinerariifolium</name>
    <dbReference type="NCBI Taxonomy" id="118510"/>
    <lineage>
        <taxon>Eukaryota</taxon>
        <taxon>Viridiplantae</taxon>
        <taxon>Streptophyta</taxon>
        <taxon>Embryophyta</taxon>
        <taxon>Tracheophyta</taxon>
        <taxon>Spermatophyta</taxon>
        <taxon>Magnoliopsida</taxon>
        <taxon>eudicotyledons</taxon>
        <taxon>Gunneridae</taxon>
        <taxon>Pentapetalae</taxon>
        <taxon>asterids</taxon>
        <taxon>campanulids</taxon>
        <taxon>Asterales</taxon>
        <taxon>Asteraceae</taxon>
        <taxon>Asteroideae</taxon>
        <taxon>Anthemideae</taxon>
        <taxon>Anthemidinae</taxon>
        <taxon>Tanacetum</taxon>
    </lineage>
</organism>
<reference evidence="1" key="1">
    <citation type="journal article" date="2019" name="Sci. Rep.">
        <title>Draft genome of Tanacetum cinerariifolium, the natural source of mosquito coil.</title>
        <authorList>
            <person name="Yamashiro T."/>
            <person name="Shiraishi A."/>
            <person name="Satake H."/>
            <person name="Nakayama K."/>
        </authorList>
    </citation>
    <scope>NUCLEOTIDE SEQUENCE</scope>
</reference>
<comment type="caution">
    <text evidence="1">The sequence shown here is derived from an EMBL/GenBank/DDBJ whole genome shotgun (WGS) entry which is preliminary data.</text>
</comment>
<sequence>APNQADQPSQDSLETQLLAQADGTEAAAINEIRELYPETATLPAALALTLRRPTAPIGKQRFRTRLVRTGRWSTRREPVESLTCTDTGPLVLALLSATATTPAQVVAGPGYDQTVPLRPLELTQEAVLRLCGERAAQVRAYAMLYNLHFEQANDVARLLDYYNRIAVVKE</sequence>